<dbReference type="InterPro" id="IPR021277">
    <property type="entry name" value="DUF2610"/>
</dbReference>
<protein>
    <recommendedName>
        <fullName evidence="4">DUF2610 domain-containing protein</fullName>
    </recommendedName>
</protein>
<accession>A8F100</accession>
<keyword evidence="3" id="KW-1185">Reference proteome</keyword>
<feature type="region of interest" description="Disordered" evidence="1">
    <location>
        <begin position="90"/>
        <end position="111"/>
    </location>
</feature>
<evidence type="ECO:0000256" key="1">
    <source>
        <dbReference type="SAM" id="MobiDB-lite"/>
    </source>
</evidence>
<dbReference type="Pfam" id="PF11020">
    <property type="entry name" value="DUF2610"/>
    <property type="match status" value="1"/>
</dbReference>
<evidence type="ECO:0000313" key="2">
    <source>
        <dbReference type="EMBL" id="ABV84586.1"/>
    </source>
</evidence>
<dbReference type="Proteomes" id="UP000001311">
    <property type="component" value="Chromosome"/>
</dbReference>
<gene>
    <name evidence="2" type="ordered locus">RMA_0331</name>
</gene>
<dbReference type="AlphaFoldDB" id="A8F100"/>
<reference evidence="2 3" key="1">
    <citation type="journal article" date="2007" name="Genome Res.">
        <title>Lateral gene transfer between obligate intracellular bacteria: evidence from the Rickettsia massiliae genome.</title>
        <authorList>
            <person name="Blanc G."/>
            <person name="Ogata H."/>
            <person name="Robert C."/>
            <person name="Audic S."/>
            <person name="Claverie J.-M."/>
            <person name="Raoult D."/>
        </authorList>
    </citation>
    <scope>NUCLEOTIDE SEQUENCE [LARGE SCALE GENOMIC DNA]</scope>
    <source>
        <strain evidence="3">Mtu5</strain>
    </source>
</reference>
<dbReference type="EMBL" id="CP000683">
    <property type="protein sequence ID" value="ABV84586.1"/>
    <property type="molecule type" value="Genomic_DNA"/>
</dbReference>
<evidence type="ECO:0000313" key="3">
    <source>
        <dbReference type="Proteomes" id="UP000001311"/>
    </source>
</evidence>
<dbReference type="HOGENOM" id="CLU_175587_0_0_5"/>
<name>A8F100_RICM5</name>
<organism evidence="2 3">
    <name type="scientific">Rickettsia massiliae (strain Mtu5)</name>
    <dbReference type="NCBI Taxonomy" id="416276"/>
    <lineage>
        <taxon>Bacteria</taxon>
        <taxon>Pseudomonadati</taxon>
        <taxon>Pseudomonadota</taxon>
        <taxon>Alphaproteobacteria</taxon>
        <taxon>Rickettsiales</taxon>
        <taxon>Rickettsiaceae</taxon>
        <taxon>Rickettsieae</taxon>
        <taxon>Rickettsia</taxon>
        <taxon>spotted fever group</taxon>
    </lineage>
</organism>
<proteinExistence type="predicted"/>
<feature type="compositionally biased region" description="Acidic residues" evidence="1">
    <location>
        <begin position="94"/>
        <end position="103"/>
    </location>
</feature>
<sequence length="111" mass="12513">MHKVMAHYKEFEFDCDFGGQRAKFKFYIGTPQEGHHPLQFQAKWLSDERGGTIPDDVMKAISQLNDLAKKNGVPLPDLCVYALGFAHEAQATPQDEDADESENQEDKAEQA</sequence>
<dbReference type="KEGG" id="rms:RMA_0331"/>
<evidence type="ECO:0008006" key="4">
    <source>
        <dbReference type="Google" id="ProtNLM"/>
    </source>
</evidence>